<evidence type="ECO:0000313" key="3">
    <source>
        <dbReference type="Proteomes" id="UP000691718"/>
    </source>
</evidence>
<name>A0A8S3X7Z2_PARAO</name>
<dbReference type="GO" id="GO:0030286">
    <property type="term" value="C:dynein complex"/>
    <property type="evidence" value="ECO:0007669"/>
    <property type="project" value="InterPro"/>
</dbReference>
<dbReference type="Proteomes" id="UP000691718">
    <property type="component" value="Unassembled WGS sequence"/>
</dbReference>
<reference evidence="2" key="1">
    <citation type="submission" date="2021-04" db="EMBL/GenBank/DDBJ databases">
        <authorList>
            <person name="Tunstrom K."/>
        </authorList>
    </citation>
    <scope>NUCLEOTIDE SEQUENCE</scope>
</reference>
<dbReference type="GO" id="GO:0005524">
    <property type="term" value="F:ATP binding"/>
    <property type="evidence" value="ECO:0007669"/>
    <property type="project" value="InterPro"/>
</dbReference>
<dbReference type="EMBL" id="CAJQZP010001030">
    <property type="protein sequence ID" value="CAG5009435.1"/>
    <property type="molecule type" value="Genomic_DNA"/>
</dbReference>
<dbReference type="Pfam" id="PF12774">
    <property type="entry name" value="AAA_6"/>
    <property type="match status" value="1"/>
</dbReference>
<evidence type="ECO:0000313" key="2">
    <source>
        <dbReference type="EMBL" id="CAG5009435.1"/>
    </source>
</evidence>
<sequence>MSGQRHYDWGLRALKAAVGSCSVLRAGAEPQLRAALRRLLRLNNTSKLTRHDEHTFENILSLVFTGVPEEESTIDPIYTALESSVQELGLFYNRDQVQKCMQLYEQMRQRMGVAIVGPPGSGKSTIRRLLKTALTQQGRNVVEYVIYPKAMSRDCLLGHIDHDTRQWSDGVISTVALEVSNQPAEVWSWVVCDGDIEPEWVEALNSVLDDNRLLTLPSGGRVHFGAHVNFLFETHSLEHASPATVSRLGIILLSDEHSCAEEFLEAWIRKAEFESELAKMSLPILHQAIKKCIDWFSNHKSDVLLKLYNITMVKQILTQFEYIIDSSGTSTTHMPPEEVVYVAVQRSVLSVIKESALDSFHAEMWSVLGAGGGELSDGQAGGAWASDALYVSRRLARCEPALRACALTPHAHALIVGPHACAKK</sequence>
<organism evidence="2 3">
    <name type="scientific">Parnassius apollo</name>
    <name type="common">Apollo butterfly</name>
    <name type="synonym">Papilio apollo</name>
    <dbReference type="NCBI Taxonomy" id="110799"/>
    <lineage>
        <taxon>Eukaryota</taxon>
        <taxon>Metazoa</taxon>
        <taxon>Ecdysozoa</taxon>
        <taxon>Arthropoda</taxon>
        <taxon>Hexapoda</taxon>
        <taxon>Insecta</taxon>
        <taxon>Pterygota</taxon>
        <taxon>Neoptera</taxon>
        <taxon>Endopterygota</taxon>
        <taxon>Lepidoptera</taxon>
        <taxon>Glossata</taxon>
        <taxon>Ditrysia</taxon>
        <taxon>Papilionoidea</taxon>
        <taxon>Papilionidae</taxon>
        <taxon>Parnassiinae</taxon>
        <taxon>Parnassini</taxon>
        <taxon>Parnassius</taxon>
        <taxon>Parnassius</taxon>
    </lineage>
</organism>
<dbReference type="PANTHER" id="PTHR45703:SF22">
    <property type="entry name" value="DYNEIN CYTOPLASMIC 2 HEAVY CHAIN 1"/>
    <property type="match status" value="1"/>
</dbReference>
<protein>
    <submittedName>
        <fullName evidence="2">(apollo) hypothetical protein</fullName>
    </submittedName>
</protein>
<accession>A0A8S3X7Z2</accession>
<dbReference type="AlphaFoldDB" id="A0A8S3X7Z2"/>
<evidence type="ECO:0000259" key="1">
    <source>
        <dbReference type="Pfam" id="PF12774"/>
    </source>
</evidence>
<keyword evidence="3" id="KW-1185">Reference proteome</keyword>
<dbReference type="PANTHER" id="PTHR45703">
    <property type="entry name" value="DYNEIN HEAVY CHAIN"/>
    <property type="match status" value="1"/>
</dbReference>
<gene>
    <name evidence="2" type="ORF">PAPOLLO_LOCUS15220</name>
</gene>
<dbReference type="GO" id="GO:0045505">
    <property type="term" value="F:dynein intermediate chain binding"/>
    <property type="evidence" value="ECO:0007669"/>
    <property type="project" value="InterPro"/>
</dbReference>
<proteinExistence type="predicted"/>
<comment type="caution">
    <text evidence="2">The sequence shown here is derived from an EMBL/GenBank/DDBJ whole genome shotgun (WGS) entry which is preliminary data.</text>
</comment>
<dbReference type="OrthoDB" id="447173at2759"/>
<feature type="domain" description="Dynein heavy chain hydrolytic ATP-binding dynein motor region" evidence="1">
    <location>
        <begin position="1"/>
        <end position="124"/>
    </location>
</feature>
<dbReference type="InterPro" id="IPR035699">
    <property type="entry name" value="AAA_6"/>
</dbReference>
<dbReference type="GO" id="GO:0007018">
    <property type="term" value="P:microtubule-based movement"/>
    <property type="evidence" value="ECO:0007669"/>
    <property type="project" value="InterPro"/>
</dbReference>
<dbReference type="InterPro" id="IPR026983">
    <property type="entry name" value="DHC"/>
</dbReference>
<dbReference type="GO" id="GO:0051959">
    <property type="term" value="F:dynein light intermediate chain binding"/>
    <property type="evidence" value="ECO:0007669"/>
    <property type="project" value="InterPro"/>
</dbReference>